<reference evidence="2 3" key="1">
    <citation type="journal article" date="2015" name="Fungal Genet. Biol.">
        <title>Evolution of novel wood decay mechanisms in Agaricales revealed by the genome sequences of Fistulina hepatica and Cylindrobasidium torrendii.</title>
        <authorList>
            <person name="Floudas D."/>
            <person name="Held B.W."/>
            <person name="Riley R."/>
            <person name="Nagy L.G."/>
            <person name="Koehler G."/>
            <person name="Ransdell A.S."/>
            <person name="Younus H."/>
            <person name="Chow J."/>
            <person name="Chiniquy J."/>
            <person name="Lipzen A."/>
            <person name="Tritt A."/>
            <person name="Sun H."/>
            <person name="Haridas S."/>
            <person name="LaButti K."/>
            <person name="Ohm R.A."/>
            <person name="Kues U."/>
            <person name="Blanchette R.A."/>
            <person name="Grigoriev I.V."/>
            <person name="Minto R.E."/>
            <person name="Hibbett D.S."/>
        </authorList>
    </citation>
    <scope>NUCLEOTIDE SEQUENCE [LARGE SCALE GENOMIC DNA]</scope>
    <source>
        <strain evidence="2 3">FP15055 ss-10</strain>
    </source>
</reference>
<gene>
    <name evidence="2" type="ORF">CYLTODRAFT_490043</name>
</gene>
<feature type="region of interest" description="Disordered" evidence="1">
    <location>
        <begin position="522"/>
        <end position="654"/>
    </location>
</feature>
<evidence type="ECO:0000313" key="3">
    <source>
        <dbReference type="Proteomes" id="UP000054007"/>
    </source>
</evidence>
<protein>
    <submittedName>
        <fullName evidence="2">Uncharacterized protein</fullName>
    </submittedName>
</protein>
<dbReference type="AlphaFoldDB" id="A0A0D7BD21"/>
<feature type="region of interest" description="Disordered" evidence="1">
    <location>
        <begin position="1"/>
        <end position="361"/>
    </location>
</feature>
<feature type="compositionally biased region" description="Low complexity" evidence="1">
    <location>
        <begin position="343"/>
        <end position="353"/>
    </location>
</feature>
<feature type="compositionally biased region" description="Low complexity" evidence="1">
    <location>
        <begin position="296"/>
        <end position="307"/>
    </location>
</feature>
<feature type="region of interest" description="Disordered" evidence="1">
    <location>
        <begin position="436"/>
        <end position="510"/>
    </location>
</feature>
<proteinExistence type="predicted"/>
<evidence type="ECO:0000256" key="1">
    <source>
        <dbReference type="SAM" id="MobiDB-lite"/>
    </source>
</evidence>
<dbReference type="EMBL" id="KN880509">
    <property type="protein sequence ID" value="KIY68140.1"/>
    <property type="molecule type" value="Genomic_DNA"/>
</dbReference>
<sequence length="654" mass="70267">MPEGSSNKLPRSRASDFGHFLRGMGHRAPEHQNVDSGDGTSVLEVPAESPVRRRKSSLIPFLGRSRKRSTDASTSAPKRSVDASSLMTFRTSTASYAPDTAPSKPLASRFSPPRVKRGRSRRSTTPTPGDRQLGYMSDSHLQPPSACRSSTDSSKTQRSLRGAASHPTITVSPSPEPPEDHFQDLFTKPGGRSGDSSANGKRRPPPLFSVPPRHEPDHGETLPDSPVSTMSPPISPSLASPDFSRGSSTSTGDDTDEVSMLSVATSVKSERRRSAGSMRRTSVHPAPPPKIPLPDTPSSSATARTPTQKQSNSSLRSKQKSLTLSSRASVTPTTPTPPKLYQSSSSSERQSTSFEKRHSKEQHVAEAFDMYTASIDTLRQALQSRTKQLDDLAQYLLKVTQDNVTTKNALEKRIATLESELSSRDQEIMSLRSLLSGGRPTTGVATVGPRTDTPPQFPPSSFPYTTTTRRTRSDTEDSGNETRTESGAESSSSLHLHKTKTEASHIPRRNLSLRLGRFRSDQAPLSDATHAGRSSERRVSISSSGASEASSPVPSNPALTPIPEAQNAARTSRSSSSASSRAKSSTSSRDPAIAAAISSQRTPRRIPSTTRPPTSKPGSPTPAAAYAATLRHPRTQSIGQVLESQPRLLRKAPQ</sequence>
<feature type="compositionally biased region" description="Polar residues" evidence="1">
    <location>
        <begin position="139"/>
        <end position="159"/>
    </location>
</feature>
<evidence type="ECO:0000313" key="2">
    <source>
        <dbReference type="EMBL" id="KIY68140.1"/>
    </source>
</evidence>
<feature type="compositionally biased region" description="Low complexity" evidence="1">
    <location>
        <begin position="568"/>
        <end position="589"/>
    </location>
</feature>
<feature type="compositionally biased region" description="Pro residues" evidence="1">
    <location>
        <begin position="285"/>
        <end position="295"/>
    </location>
</feature>
<name>A0A0D7BD21_9AGAR</name>
<organism evidence="2 3">
    <name type="scientific">Cylindrobasidium torrendii FP15055 ss-10</name>
    <dbReference type="NCBI Taxonomy" id="1314674"/>
    <lineage>
        <taxon>Eukaryota</taxon>
        <taxon>Fungi</taxon>
        <taxon>Dikarya</taxon>
        <taxon>Basidiomycota</taxon>
        <taxon>Agaricomycotina</taxon>
        <taxon>Agaricomycetes</taxon>
        <taxon>Agaricomycetidae</taxon>
        <taxon>Agaricales</taxon>
        <taxon>Marasmiineae</taxon>
        <taxon>Physalacriaceae</taxon>
        <taxon>Cylindrobasidium</taxon>
    </lineage>
</organism>
<feature type="compositionally biased region" description="Low complexity" evidence="1">
    <location>
        <begin position="540"/>
        <end position="553"/>
    </location>
</feature>
<feature type="compositionally biased region" description="Polar residues" evidence="1">
    <location>
        <begin position="71"/>
        <end position="95"/>
    </location>
</feature>
<keyword evidence="3" id="KW-1185">Reference proteome</keyword>
<dbReference type="OrthoDB" id="2804750at2759"/>
<feature type="compositionally biased region" description="Polar residues" evidence="1">
    <location>
        <begin position="308"/>
        <end position="333"/>
    </location>
</feature>
<feature type="compositionally biased region" description="Basic and acidic residues" evidence="1">
    <location>
        <begin position="212"/>
        <end position="221"/>
    </location>
</feature>
<feature type="compositionally biased region" description="Low complexity" evidence="1">
    <location>
        <begin position="598"/>
        <end position="622"/>
    </location>
</feature>
<feature type="compositionally biased region" description="Basic and acidic residues" evidence="1">
    <location>
        <begin position="471"/>
        <end position="486"/>
    </location>
</feature>
<accession>A0A0D7BD21</accession>
<dbReference type="Proteomes" id="UP000054007">
    <property type="component" value="Unassembled WGS sequence"/>
</dbReference>